<organism evidence="1 2">
    <name type="scientific">Rhodoblastus sphagnicola</name>
    <dbReference type="NCBI Taxonomy" id="333368"/>
    <lineage>
        <taxon>Bacteria</taxon>
        <taxon>Pseudomonadati</taxon>
        <taxon>Pseudomonadota</taxon>
        <taxon>Alphaproteobacteria</taxon>
        <taxon>Hyphomicrobiales</taxon>
        <taxon>Rhodoblastaceae</taxon>
        <taxon>Rhodoblastus</taxon>
    </lineage>
</organism>
<dbReference type="AlphaFoldDB" id="A0A2S6MWD8"/>
<protein>
    <submittedName>
        <fullName evidence="1">Uncharacterized protein</fullName>
    </submittedName>
</protein>
<evidence type="ECO:0000313" key="2">
    <source>
        <dbReference type="Proteomes" id="UP000239089"/>
    </source>
</evidence>
<gene>
    <name evidence="1" type="ORF">CCR94_21885</name>
</gene>
<proteinExistence type="predicted"/>
<accession>A0A2S6MWD8</accession>
<name>A0A2S6MWD8_9HYPH</name>
<dbReference type="Proteomes" id="UP000239089">
    <property type="component" value="Unassembled WGS sequence"/>
</dbReference>
<sequence>MWRFAADRAAIDGTAQTAQLARQSGAIDAISPDHQGNQGIVEQGVDASLQHLRVHVGSFRLEVRNALDQRRQSG</sequence>
<dbReference type="EMBL" id="NHSJ01000132">
    <property type="protein sequence ID" value="PPQ26671.1"/>
    <property type="molecule type" value="Genomic_DNA"/>
</dbReference>
<reference evidence="1 2" key="1">
    <citation type="journal article" date="2018" name="Arch. Microbiol.">
        <title>New insights into the metabolic potential of the phototrophic purple bacterium Rhodopila globiformis DSM 161(T) from its draft genome sequence and evidence for a vanadium-dependent nitrogenase.</title>
        <authorList>
            <person name="Imhoff J.F."/>
            <person name="Rahn T."/>
            <person name="Kunzel S."/>
            <person name="Neulinger S.C."/>
        </authorList>
    </citation>
    <scope>NUCLEOTIDE SEQUENCE [LARGE SCALE GENOMIC DNA]</scope>
    <source>
        <strain evidence="1 2">DSM 16996</strain>
    </source>
</reference>
<keyword evidence="2" id="KW-1185">Reference proteome</keyword>
<comment type="caution">
    <text evidence="1">The sequence shown here is derived from an EMBL/GenBank/DDBJ whole genome shotgun (WGS) entry which is preliminary data.</text>
</comment>
<evidence type="ECO:0000313" key="1">
    <source>
        <dbReference type="EMBL" id="PPQ26671.1"/>
    </source>
</evidence>